<reference evidence="3" key="1">
    <citation type="journal article" date="2014" name="Proc. Natl. Acad. Sci. U.S.A.">
        <title>Extensive sampling of basidiomycete genomes demonstrates inadequacy of the white-rot/brown-rot paradigm for wood decay fungi.</title>
        <authorList>
            <person name="Riley R."/>
            <person name="Salamov A.A."/>
            <person name="Brown D.W."/>
            <person name="Nagy L.G."/>
            <person name="Floudas D."/>
            <person name="Held B.W."/>
            <person name="Levasseur A."/>
            <person name="Lombard V."/>
            <person name="Morin E."/>
            <person name="Otillar R."/>
            <person name="Lindquist E.A."/>
            <person name="Sun H."/>
            <person name="LaButti K.M."/>
            <person name="Schmutz J."/>
            <person name="Jabbour D."/>
            <person name="Luo H."/>
            <person name="Baker S.E."/>
            <person name="Pisabarro A.G."/>
            <person name="Walton J.D."/>
            <person name="Blanchette R.A."/>
            <person name="Henrissat B."/>
            <person name="Martin F."/>
            <person name="Cullen D."/>
            <person name="Hibbett D.S."/>
            <person name="Grigoriev I.V."/>
        </authorList>
    </citation>
    <scope>NUCLEOTIDE SEQUENCE [LARGE SCALE GENOMIC DNA]</scope>
    <source>
        <strain evidence="3">FD-172 SS1</strain>
    </source>
</reference>
<dbReference type="GO" id="GO:0005524">
    <property type="term" value="F:ATP binding"/>
    <property type="evidence" value="ECO:0007669"/>
    <property type="project" value="InterPro"/>
</dbReference>
<dbReference type="InterPro" id="IPR000719">
    <property type="entry name" value="Prot_kinase_dom"/>
</dbReference>
<dbReference type="OrthoDB" id="427969at2759"/>
<dbReference type="InterPro" id="IPR008266">
    <property type="entry name" value="Tyr_kinase_AS"/>
</dbReference>
<dbReference type="PROSITE" id="PS00109">
    <property type="entry name" value="PROTEIN_KINASE_TYR"/>
    <property type="match status" value="1"/>
</dbReference>
<dbReference type="PROSITE" id="PS50011">
    <property type="entry name" value="PROTEIN_KINASE_DOM"/>
    <property type="match status" value="1"/>
</dbReference>
<dbReference type="Pfam" id="PF00069">
    <property type="entry name" value="Pkinase"/>
    <property type="match status" value="1"/>
</dbReference>
<name>A0A067LYK0_BOTB1</name>
<dbReference type="Proteomes" id="UP000027195">
    <property type="component" value="Unassembled WGS sequence"/>
</dbReference>
<dbReference type="GO" id="GO:0004672">
    <property type="term" value="F:protein kinase activity"/>
    <property type="evidence" value="ECO:0007669"/>
    <property type="project" value="InterPro"/>
</dbReference>
<evidence type="ECO:0000259" key="1">
    <source>
        <dbReference type="PROSITE" id="PS50011"/>
    </source>
</evidence>
<dbReference type="SUPFAM" id="SSF56112">
    <property type="entry name" value="Protein kinase-like (PK-like)"/>
    <property type="match status" value="1"/>
</dbReference>
<dbReference type="InterPro" id="IPR011009">
    <property type="entry name" value="Kinase-like_dom_sf"/>
</dbReference>
<feature type="domain" description="Protein kinase" evidence="1">
    <location>
        <begin position="1"/>
        <end position="143"/>
    </location>
</feature>
<dbReference type="Gene3D" id="1.10.510.10">
    <property type="entry name" value="Transferase(Phosphotransferase) domain 1"/>
    <property type="match status" value="1"/>
</dbReference>
<protein>
    <recommendedName>
        <fullName evidence="1">Protein kinase domain-containing protein</fullName>
    </recommendedName>
</protein>
<proteinExistence type="predicted"/>
<dbReference type="AlphaFoldDB" id="A0A067LYK0"/>
<dbReference type="HOGENOM" id="CLU_1805873_0_0_1"/>
<accession>A0A067LYK0</accession>
<dbReference type="EMBL" id="KL198107">
    <property type="protein sequence ID" value="KDQ07440.1"/>
    <property type="molecule type" value="Genomic_DNA"/>
</dbReference>
<dbReference type="STRING" id="930990.A0A067LYK0"/>
<keyword evidence="3" id="KW-1185">Reference proteome</keyword>
<evidence type="ECO:0000313" key="3">
    <source>
        <dbReference type="Proteomes" id="UP000027195"/>
    </source>
</evidence>
<dbReference type="InParanoid" id="A0A067LYK0"/>
<sequence>MDMILREAEVYSALEGKSAPTPRFWGLFRPYDCDGSSGEYALLLDDAGTPLDCFNGPAVPRKQIFDALVGLHKLGIQHNDIRPQNVLLDPVSGTPSIIDFGMASLDHVCPMERCLELQCLQFELEVDDDEWEIWIQGISSVSE</sequence>
<gene>
    <name evidence="2" type="ORF">BOTBODRAFT_610207</name>
</gene>
<evidence type="ECO:0000313" key="2">
    <source>
        <dbReference type="EMBL" id="KDQ07440.1"/>
    </source>
</evidence>
<organism evidence="2 3">
    <name type="scientific">Botryobasidium botryosum (strain FD-172 SS1)</name>
    <dbReference type="NCBI Taxonomy" id="930990"/>
    <lineage>
        <taxon>Eukaryota</taxon>
        <taxon>Fungi</taxon>
        <taxon>Dikarya</taxon>
        <taxon>Basidiomycota</taxon>
        <taxon>Agaricomycotina</taxon>
        <taxon>Agaricomycetes</taxon>
        <taxon>Cantharellales</taxon>
        <taxon>Botryobasidiaceae</taxon>
        <taxon>Botryobasidium</taxon>
    </lineage>
</organism>